<evidence type="ECO:0000256" key="3">
    <source>
        <dbReference type="SAM" id="MobiDB-lite"/>
    </source>
</evidence>
<dbReference type="Proteomes" id="UP001344658">
    <property type="component" value="Unassembled WGS sequence"/>
</dbReference>
<proteinExistence type="predicted"/>
<protein>
    <submittedName>
        <fullName evidence="5">Carbohydrate kinase family protein</fullName>
    </submittedName>
</protein>
<dbReference type="Gene3D" id="3.40.1190.20">
    <property type="match status" value="1"/>
</dbReference>
<reference evidence="5 6" key="1">
    <citation type="submission" date="2023-12" db="EMBL/GenBank/DDBJ databases">
        <title>Streptomyces sp. V4-01.</title>
        <authorList>
            <person name="Somphong A."/>
            <person name="Phongsopitanun W."/>
        </authorList>
    </citation>
    <scope>NUCLEOTIDE SEQUENCE [LARGE SCALE GENOMIC DNA]</scope>
    <source>
        <strain evidence="5 6">V4-01</strain>
    </source>
</reference>
<comment type="caution">
    <text evidence="5">The sequence shown here is derived from an EMBL/GenBank/DDBJ whole genome shotgun (WGS) entry which is preliminary data.</text>
</comment>
<accession>A0ABU7P9L2</accession>
<dbReference type="InterPro" id="IPR011611">
    <property type="entry name" value="PfkB_dom"/>
</dbReference>
<evidence type="ECO:0000313" key="6">
    <source>
        <dbReference type="Proteomes" id="UP001344658"/>
    </source>
</evidence>
<dbReference type="SUPFAM" id="SSF53613">
    <property type="entry name" value="Ribokinase-like"/>
    <property type="match status" value="1"/>
</dbReference>
<dbReference type="GO" id="GO:0016301">
    <property type="term" value="F:kinase activity"/>
    <property type="evidence" value="ECO:0007669"/>
    <property type="project" value="UniProtKB-KW"/>
</dbReference>
<dbReference type="EMBL" id="JAZEWV010000006">
    <property type="protein sequence ID" value="MEE4542353.1"/>
    <property type="molecule type" value="Genomic_DNA"/>
</dbReference>
<name>A0ABU7P9L2_9ACTN</name>
<dbReference type="PANTHER" id="PTHR10584:SF166">
    <property type="entry name" value="RIBOKINASE"/>
    <property type="match status" value="1"/>
</dbReference>
<dbReference type="InterPro" id="IPR029056">
    <property type="entry name" value="Ribokinase-like"/>
</dbReference>
<dbReference type="PANTHER" id="PTHR10584">
    <property type="entry name" value="SUGAR KINASE"/>
    <property type="match status" value="1"/>
</dbReference>
<gene>
    <name evidence="5" type="ORF">V2S66_10310</name>
</gene>
<dbReference type="Pfam" id="PF00294">
    <property type="entry name" value="PfkB"/>
    <property type="match status" value="1"/>
</dbReference>
<evidence type="ECO:0000256" key="1">
    <source>
        <dbReference type="ARBA" id="ARBA00022679"/>
    </source>
</evidence>
<evidence type="ECO:0000256" key="2">
    <source>
        <dbReference type="ARBA" id="ARBA00022777"/>
    </source>
</evidence>
<sequence>MTSAATPRTDEADQPQGDPEPPEYDVLVVGGAGVDTIVRVDELALPVGDSVGVPPILDYPAHTGNGVALGFHALGLATKFVDFLGDDVQGRLILERYAAAGLDFSHLPAPNGTPRSVNLVDREGRRFSFHDARHPQDLRLPRDFYLPHLRRARHVHVSRSGPAREVFADAARWGVTTSTDLHAWDGETPSAHPWAHGADLVFLSAAAVGARIPEVMRRILEHGRAHLVVATDGAAGCHVLERGQHEPLRFPAVTPERPVVDSNGAGDAFVTAFLHTRFGGGDLAACVLAGAVSGAFACGAPGTHEEVIGAPELAAAIARARHAGDPAAVG</sequence>
<organism evidence="5 6">
    <name type="scientific">Actinacidiphila polyblastidii</name>
    <dbReference type="NCBI Taxonomy" id="3110430"/>
    <lineage>
        <taxon>Bacteria</taxon>
        <taxon>Bacillati</taxon>
        <taxon>Actinomycetota</taxon>
        <taxon>Actinomycetes</taxon>
        <taxon>Kitasatosporales</taxon>
        <taxon>Streptomycetaceae</taxon>
        <taxon>Actinacidiphila</taxon>
    </lineage>
</organism>
<feature type="domain" description="Carbohydrate kinase PfkB" evidence="4">
    <location>
        <begin position="67"/>
        <end position="304"/>
    </location>
</feature>
<keyword evidence="1" id="KW-0808">Transferase</keyword>
<evidence type="ECO:0000259" key="4">
    <source>
        <dbReference type="Pfam" id="PF00294"/>
    </source>
</evidence>
<feature type="region of interest" description="Disordered" evidence="3">
    <location>
        <begin position="1"/>
        <end position="23"/>
    </location>
</feature>
<keyword evidence="2 5" id="KW-0418">Kinase</keyword>
<dbReference type="RefSeq" id="WP_330794285.1">
    <property type="nucleotide sequence ID" value="NZ_JAZEWV010000006.1"/>
</dbReference>
<evidence type="ECO:0000313" key="5">
    <source>
        <dbReference type="EMBL" id="MEE4542353.1"/>
    </source>
</evidence>
<keyword evidence="6" id="KW-1185">Reference proteome</keyword>